<evidence type="ECO:0000313" key="1">
    <source>
        <dbReference type="EMBL" id="CAL4122086.1"/>
    </source>
</evidence>
<dbReference type="Proteomes" id="UP001497623">
    <property type="component" value="Unassembled WGS sequence"/>
</dbReference>
<dbReference type="AlphaFoldDB" id="A0AAV2RDU5"/>
<gene>
    <name evidence="1" type="ORF">MNOR_LOCUS22815</name>
</gene>
<reference evidence="1 2" key="1">
    <citation type="submission" date="2024-05" db="EMBL/GenBank/DDBJ databases">
        <authorList>
            <person name="Wallberg A."/>
        </authorList>
    </citation>
    <scope>NUCLEOTIDE SEQUENCE [LARGE SCALE GENOMIC DNA]</scope>
</reference>
<keyword evidence="2" id="KW-1185">Reference proteome</keyword>
<protein>
    <submittedName>
        <fullName evidence="1">Uncharacterized protein</fullName>
    </submittedName>
</protein>
<comment type="caution">
    <text evidence="1">The sequence shown here is derived from an EMBL/GenBank/DDBJ whole genome shotgun (WGS) entry which is preliminary data.</text>
</comment>
<sequence length="132" mass="14412">MMGLLFPDFLGTENILEKNRGCGTFISLMNLCSAHGSMKGSRTRTWLWLVRASGGGTKERGGGSERKLRVRPWVIMLVATLSPKTCHSLRFKEISASHLCCSFGCPLGGKVFGLEKPAAYSPCPPYRSQSCP</sequence>
<name>A0AAV2RDU5_MEGNR</name>
<accession>A0AAV2RDU5</accession>
<organism evidence="1 2">
    <name type="scientific">Meganyctiphanes norvegica</name>
    <name type="common">Northern krill</name>
    <name type="synonym">Thysanopoda norvegica</name>
    <dbReference type="NCBI Taxonomy" id="48144"/>
    <lineage>
        <taxon>Eukaryota</taxon>
        <taxon>Metazoa</taxon>
        <taxon>Ecdysozoa</taxon>
        <taxon>Arthropoda</taxon>
        <taxon>Crustacea</taxon>
        <taxon>Multicrustacea</taxon>
        <taxon>Malacostraca</taxon>
        <taxon>Eumalacostraca</taxon>
        <taxon>Eucarida</taxon>
        <taxon>Euphausiacea</taxon>
        <taxon>Euphausiidae</taxon>
        <taxon>Meganyctiphanes</taxon>
    </lineage>
</organism>
<evidence type="ECO:0000313" key="2">
    <source>
        <dbReference type="Proteomes" id="UP001497623"/>
    </source>
</evidence>
<dbReference type="EMBL" id="CAXKWB010019540">
    <property type="protein sequence ID" value="CAL4122086.1"/>
    <property type="molecule type" value="Genomic_DNA"/>
</dbReference>
<proteinExistence type="predicted"/>